<protein>
    <submittedName>
        <fullName evidence="1">Uncharacterized protein</fullName>
    </submittedName>
</protein>
<name>A0A438G8N2_VITVI</name>
<proteinExistence type="predicted"/>
<dbReference type="Proteomes" id="UP000288805">
    <property type="component" value="Unassembled WGS sequence"/>
</dbReference>
<comment type="caution">
    <text evidence="1">The sequence shown here is derived from an EMBL/GenBank/DDBJ whole genome shotgun (WGS) entry which is preliminary data.</text>
</comment>
<evidence type="ECO:0000313" key="2">
    <source>
        <dbReference type="Proteomes" id="UP000288805"/>
    </source>
</evidence>
<gene>
    <name evidence="1" type="ORF">CK203_063970</name>
</gene>
<dbReference type="EMBL" id="QGNW01000527">
    <property type="protein sequence ID" value="RVW68575.1"/>
    <property type="molecule type" value="Genomic_DNA"/>
</dbReference>
<evidence type="ECO:0000313" key="1">
    <source>
        <dbReference type="EMBL" id="RVW68575.1"/>
    </source>
</evidence>
<dbReference type="AlphaFoldDB" id="A0A438G8N2"/>
<reference evidence="1 2" key="1">
    <citation type="journal article" date="2018" name="PLoS Genet.">
        <title>Population sequencing reveals clonal diversity and ancestral inbreeding in the grapevine cultivar Chardonnay.</title>
        <authorList>
            <person name="Roach M.J."/>
            <person name="Johnson D.L."/>
            <person name="Bohlmann J."/>
            <person name="van Vuuren H.J."/>
            <person name="Jones S.J."/>
            <person name="Pretorius I.S."/>
            <person name="Schmidt S.A."/>
            <person name="Borneman A.R."/>
        </authorList>
    </citation>
    <scope>NUCLEOTIDE SEQUENCE [LARGE SCALE GENOMIC DNA]</scope>
    <source>
        <strain evidence="2">cv. Chardonnay</strain>
        <tissue evidence="1">Leaf</tissue>
    </source>
</reference>
<sequence length="122" mass="13817">MVKDENASKTTMSAVQCIFTTENVRLVDDPITFPPINPNRVILSHEDALVLMLGLDGFEVWRILVDLRSSTDLLQMSTYRQMRYSPYALENLVESCPGSMGPPQYPWVALYSLSKPTQPFSM</sequence>
<accession>A0A438G8N2</accession>
<organism evidence="1 2">
    <name type="scientific">Vitis vinifera</name>
    <name type="common">Grape</name>
    <dbReference type="NCBI Taxonomy" id="29760"/>
    <lineage>
        <taxon>Eukaryota</taxon>
        <taxon>Viridiplantae</taxon>
        <taxon>Streptophyta</taxon>
        <taxon>Embryophyta</taxon>
        <taxon>Tracheophyta</taxon>
        <taxon>Spermatophyta</taxon>
        <taxon>Magnoliopsida</taxon>
        <taxon>eudicotyledons</taxon>
        <taxon>Gunneridae</taxon>
        <taxon>Pentapetalae</taxon>
        <taxon>rosids</taxon>
        <taxon>Vitales</taxon>
        <taxon>Vitaceae</taxon>
        <taxon>Viteae</taxon>
        <taxon>Vitis</taxon>
    </lineage>
</organism>